<evidence type="ECO:0000256" key="3">
    <source>
        <dbReference type="ARBA" id="ARBA00022500"/>
    </source>
</evidence>
<keyword evidence="11" id="KW-0325">Glycoprotein</keyword>
<dbReference type="RefSeq" id="XP_003099798.2">
    <property type="nucleotide sequence ID" value="XM_003099750.2"/>
</dbReference>
<dbReference type="Proteomes" id="UP000008281">
    <property type="component" value="Unassembled WGS sequence"/>
</dbReference>
<dbReference type="HOGENOM" id="CLU_036335_2_1_1"/>
<feature type="transmembrane region" description="Helical" evidence="19">
    <location>
        <begin position="285"/>
        <end position="303"/>
    </location>
</feature>
<evidence type="ECO:0000256" key="16">
    <source>
        <dbReference type="ARBA" id="ARBA00067967"/>
    </source>
</evidence>
<dbReference type="InterPro" id="IPR019428">
    <property type="entry name" value="7TM_GPCR_serpentine_rcpt_Str"/>
</dbReference>
<name>E3MVM8_CAERE</name>
<dbReference type="GO" id="GO:0060170">
    <property type="term" value="C:ciliary membrane"/>
    <property type="evidence" value="ECO:0007669"/>
    <property type="project" value="UniProtKB-SubCell"/>
</dbReference>
<keyword evidence="10" id="KW-0675">Receptor</keyword>
<feature type="transmembrane region" description="Helical" evidence="19">
    <location>
        <begin position="41"/>
        <end position="64"/>
    </location>
</feature>
<gene>
    <name evidence="20" type="primary">Cre-str-123</name>
    <name evidence="20" type="ORF">CRE_24113</name>
</gene>
<dbReference type="STRING" id="31234.E3MVM8"/>
<evidence type="ECO:0000256" key="6">
    <source>
        <dbReference type="ARBA" id="ARBA00022725"/>
    </source>
</evidence>
<dbReference type="OMA" id="PEHWIPT"/>
<dbReference type="PANTHER" id="PTHR22943">
    <property type="entry name" value="7-TRANSMEMBRANE DOMAIN RECEPTOR C.ELEGANS"/>
    <property type="match status" value="1"/>
</dbReference>
<evidence type="ECO:0000256" key="15">
    <source>
        <dbReference type="ARBA" id="ARBA00064300"/>
    </source>
</evidence>
<keyword evidence="21" id="KW-1185">Reference proteome</keyword>
<protein>
    <recommendedName>
        <fullName evidence="16">Serpentine receptor class r-10</fullName>
    </recommendedName>
    <alternativeName>
        <fullName evidence="17">Odorant response abnormal protein 10</fullName>
    </alternativeName>
    <alternativeName>
        <fullName evidence="18">Olfactory receptor 10</fullName>
    </alternativeName>
</protein>
<keyword evidence="2" id="KW-1003">Cell membrane</keyword>
<keyword evidence="7 19" id="KW-1133">Transmembrane helix</keyword>
<accession>E3MVM8</accession>
<evidence type="ECO:0000256" key="14">
    <source>
        <dbReference type="ARBA" id="ARBA00061678"/>
    </source>
</evidence>
<keyword evidence="12" id="KW-0966">Cell projection</keyword>
<dbReference type="EMBL" id="DS268483">
    <property type="protein sequence ID" value="EFP10223.1"/>
    <property type="molecule type" value="Genomic_DNA"/>
</dbReference>
<comment type="function">
    <text evidence="13">An odorant receptor which affects chemotaxis to the volatile odorant diacetyl. Specifies AWA neuronal cell fate via the odr-7 pathway.</text>
</comment>
<evidence type="ECO:0000256" key="1">
    <source>
        <dbReference type="ARBA" id="ARBA00004272"/>
    </source>
</evidence>
<dbReference type="AlphaFoldDB" id="E3MVM8"/>
<evidence type="ECO:0000256" key="18">
    <source>
        <dbReference type="ARBA" id="ARBA00082489"/>
    </source>
</evidence>
<evidence type="ECO:0000256" key="4">
    <source>
        <dbReference type="ARBA" id="ARBA00022606"/>
    </source>
</evidence>
<dbReference type="GO" id="GO:0042048">
    <property type="term" value="P:olfactory behavior"/>
    <property type="evidence" value="ECO:0007669"/>
    <property type="project" value="TreeGrafter"/>
</dbReference>
<evidence type="ECO:0000256" key="19">
    <source>
        <dbReference type="SAM" id="Phobius"/>
    </source>
</evidence>
<evidence type="ECO:0000256" key="10">
    <source>
        <dbReference type="ARBA" id="ARBA00023170"/>
    </source>
</evidence>
<reference evidence="20" key="1">
    <citation type="submission" date="2007-07" db="EMBL/GenBank/DDBJ databases">
        <title>PCAP assembly of the Caenorhabditis remanei genome.</title>
        <authorList>
            <consortium name="The Caenorhabditis remanei Sequencing Consortium"/>
            <person name="Wilson R.K."/>
        </authorList>
    </citation>
    <scope>NUCLEOTIDE SEQUENCE [LARGE SCALE GENOMIC DNA]</scope>
    <source>
        <strain evidence="20">PB4641</strain>
    </source>
</reference>
<evidence type="ECO:0000256" key="11">
    <source>
        <dbReference type="ARBA" id="ARBA00023180"/>
    </source>
</evidence>
<comment type="subcellular location">
    <subcellularLocation>
        <location evidence="1">Cell projection</location>
        <location evidence="1">Cilium membrane</location>
        <topology evidence="1">Multi-pass membrane protein</topology>
    </subcellularLocation>
</comment>
<feature type="transmembrane region" description="Helical" evidence="19">
    <location>
        <begin position="198"/>
        <end position="224"/>
    </location>
</feature>
<keyword evidence="8" id="KW-0969">Cilium</keyword>
<feature type="transmembrane region" description="Helical" evidence="19">
    <location>
        <begin position="245"/>
        <end position="273"/>
    </location>
</feature>
<keyword evidence="3" id="KW-0145">Chemotaxis</keyword>
<evidence type="ECO:0000256" key="13">
    <source>
        <dbReference type="ARBA" id="ARBA00054965"/>
    </source>
</evidence>
<feature type="transmembrane region" description="Helical" evidence="19">
    <location>
        <begin position="84"/>
        <end position="108"/>
    </location>
</feature>
<evidence type="ECO:0000256" key="5">
    <source>
        <dbReference type="ARBA" id="ARBA00022692"/>
    </source>
</evidence>
<dbReference type="OrthoDB" id="5811810at2759"/>
<proteinExistence type="inferred from homology"/>
<evidence type="ECO:0000256" key="17">
    <source>
        <dbReference type="ARBA" id="ARBA00078653"/>
    </source>
</evidence>
<comment type="similarity">
    <text evidence="14">Belongs to the nematode receptor-like protein str family.</text>
</comment>
<dbReference type="SUPFAM" id="SSF81321">
    <property type="entry name" value="Family A G protein-coupled receptor-like"/>
    <property type="match status" value="1"/>
</dbReference>
<dbReference type="GeneID" id="9826111"/>
<feature type="transmembrane region" description="Helical" evidence="19">
    <location>
        <begin position="128"/>
        <end position="148"/>
    </location>
</feature>
<keyword evidence="6" id="KW-0552">Olfaction</keyword>
<evidence type="ECO:0000313" key="20">
    <source>
        <dbReference type="EMBL" id="EFP10223.1"/>
    </source>
</evidence>
<evidence type="ECO:0000313" key="21">
    <source>
        <dbReference type="Proteomes" id="UP000008281"/>
    </source>
</evidence>
<dbReference type="InParanoid" id="E3MVM8"/>
<keyword evidence="5 19" id="KW-0812">Transmembrane</keyword>
<keyword evidence="9 19" id="KW-0472">Membrane</keyword>
<dbReference type="KEGG" id="crq:GCK72_024950"/>
<evidence type="ECO:0000256" key="7">
    <source>
        <dbReference type="ARBA" id="ARBA00022989"/>
    </source>
</evidence>
<evidence type="ECO:0000256" key="9">
    <source>
        <dbReference type="ARBA" id="ARBA00023136"/>
    </source>
</evidence>
<evidence type="ECO:0000256" key="12">
    <source>
        <dbReference type="ARBA" id="ARBA00023273"/>
    </source>
</evidence>
<dbReference type="PANTHER" id="PTHR22943:SF17">
    <property type="entry name" value="SEVEN TM RECEPTOR"/>
    <property type="match status" value="1"/>
</dbReference>
<dbReference type="CTD" id="9826111"/>
<comment type="subunit">
    <text evidence="15">Interacts with odr-4.</text>
</comment>
<dbReference type="Pfam" id="PF10326">
    <property type="entry name" value="7TM_GPCR_Str"/>
    <property type="match status" value="1"/>
</dbReference>
<dbReference type="GO" id="GO:0006935">
    <property type="term" value="P:chemotaxis"/>
    <property type="evidence" value="ECO:0007669"/>
    <property type="project" value="UniProtKB-KW"/>
</dbReference>
<dbReference type="FunFam" id="1.20.1070.10:FF:000128">
    <property type="entry name" value="Seven TM Receptor"/>
    <property type="match status" value="1"/>
</dbReference>
<dbReference type="GO" id="GO:0038022">
    <property type="term" value="F:G protein-coupled olfactory receptor activity"/>
    <property type="evidence" value="ECO:0007669"/>
    <property type="project" value="TreeGrafter"/>
</dbReference>
<sequence>MEKLVEYLQYTGFVGSLLMNSVLLFLLYYRANPKFGRYRILMIVFSLSALWYSIIEVLTLPVMFSKGRSLCVCSNGPLRLYRPIGVPLTGIYCGSFGLCISLLALHFFYRYIAVCKSEKMYYFDGNRIYITFLPCVVVFIAWSLTTYYPMAPDEMRERHYHDVLMEHFNTNSHESSFLAMMFKAPATDTQPEHWIPTQLLACAFMSSIMGTCFSVIVYCGLKSFQQMKNCASQMSTRTRELNRQLFTTLAVQTVLPVVTMYLPVGLIMILPIFGVELGVAANKTAAFLGLYPALDPLIAILMIRDFRNFIFCKSTLGASIASHSAPPSKLV</sequence>
<dbReference type="eggNOG" id="ENOG502TH0I">
    <property type="taxonomic scope" value="Eukaryota"/>
</dbReference>
<evidence type="ECO:0000256" key="2">
    <source>
        <dbReference type="ARBA" id="ARBA00022475"/>
    </source>
</evidence>
<organism evidence="21">
    <name type="scientific">Caenorhabditis remanei</name>
    <name type="common">Caenorhabditis vulgaris</name>
    <dbReference type="NCBI Taxonomy" id="31234"/>
    <lineage>
        <taxon>Eukaryota</taxon>
        <taxon>Metazoa</taxon>
        <taxon>Ecdysozoa</taxon>
        <taxon>Nematoda</taxon>
        <taxon>Chromadorea</taxon>
        <taxon>Rhabditida</taxon>
        <taxon>Rhabditina</taxon>
        <taxon>Rhabditomorpha</taxon>
        <taxon>Rhabditoidea</taxon>
        <taxon>Rhabditidae</taxon>
        <taxon>Peloderinae</taxon>
        <taxon>Caenorhabditis</taxon>
    </lineage>
</organism>
<feature type="transmembrane region" description="Helical" evidence="19">
    <location>
        <begin position="12"/>
        <end position="29"/>
    </location>
</feature>
<keyword evidence="4" id="KW-0716">Sensory transduction</keyword>
<evidence type="ECO:0000256" key="8">
    <source>
        <dbReference type="ARBA" id="ARBA00023069"/>
    </source>
</evidence>